<dbReference type="AlphaFoldDB" id="A0AAD3CLB9"/>
<evidence type="ECO:0000313" key="1">
    <source>
        <dbReference type="EMBL" id="GFH46770.1"/>
    </source>
</evidence>
<gene>
    <name evidence="1" type="ORF">CTEN210_03244</name>
</gene>
<keyword evidence="2" id="KW-1185">Reference proteome</keyword>
<comment type="caution">
    <text evidence="1">The sequence shown here is derived from an EMBL/GenBank/DDBJ whole genome shotgun (WGS) entry which is preliminary data.</text>
</comment>
<evidence type="ECO:0000313" key="2">
    <source>
        <dbReference type="Proteomes" id="UP001054902"/>
    </source>
</evidence>
<dbReference type="Proteomes" id="UP001054902">
    <property type="component" value="Unassembled WGS sequence"/>
</dbReference>
<dbReference type="Gene3D" id="1.10.357.40">
    <property type="entry name" value="YbiA-like"/>
    <property type="match status" value="1"/>
</dbReference>
<dbReference type="InterPro" id="IPR037238">
    <property type="entry name" value="YbiA-like_sf"/>
</dbReference>
<reference evidence="1 2" key="1">
    <citation type="journal article" date="2021" name="Sci. Rep.">
        <title>The genome of the diatom Chaetoceros tenuissimus carries an ancient integrated fragment of an extant virus.</title>
        <authorList>
            <person name="Hongo Y."/>
            <person name="Kimura K."/>
            <person name="Takaki Y."/>
            <person name="Yoshida Y."/>
            <person name="Baba S."/>
            <person name="Kobayashi G."/>
            <person name="Nagasaki K."/>
            <person name="Hano T."/>
            <person name="Tomaru Y."/>
        </authorList>
    </citation>
    <scope>NUCLEOTIDE SEQUENCE [LARGE SCALE GENOMIC DNA]</scope>
    <source>
        <strain evidence="1 2">NIES-3715</strain>
    </source>
</reference>
<sequence length="271" mass="31098">MEESLLGAMKKGLGPNETLESSGTRFYSDAKAPLHCLSNLYGCECKIGENTFPSAEHAYQALHKLNGDLSKWEVGGDYSNWDKVYSIINKDRTNNVLKPLKSDKWKKKNQVGIMAILVIRRSELFDLSWKPRDDALSVSYKKRWRPIFEAKYASDELRNILLSTRGPLIEFKRGGHKTTLKAFEEHLARGVSPEEANKRASSRAELWGAFNYEREIKRKSKLEEIPDPLKLTVWGENTTGKNLSRYRDELLLNNLDTHEDTKTASKKSRYK</sequence>
<protein>
    <submittedName>
        <fullName evidence="1">Uncharacterized protein</fullName>
    </submittedName>
</protein>
<proteinExistence type="predicted"/>
<dbReference type="EMBL" id="BLLK01000022">
    <property type="protein sequence ID" value="GFH46770.1"/>
    <property type="molecule type" value="Genomic_DNA"/>
</dbReference>
<accession>A0AAD3CLB9</accession>
<name>A0AAD3CLB9_9STRA</name>
<dbReference type="SUPFAM" id="SSF143990">
    <property type="entry name" value="YbiA-like"/>
    <property type="match status" value="1"/>
</dbReference>
<organism evidence="1 2">
    <name type="scientific">Chaetoceros tenuissimus</name>
    <dbReference type="NCBI Taxonomy" id="426638"/>
    <lineage>
        <taxon>Eukaryota</taxon>
        <taxon>Sar</taxon>
        <taxon>Stramenopiles</taxon>
        <taxon>Ochrophyta</taxon>
        <taxon>Bacillariophyta</taxon>
        <taxon>Coscinodiscophyceae</taxon>
        <taxon>Chaetocerotophycidae</taxon>
        <taxon>Chaetocerotales</taxon>
        <taxon>Chaetocerotaceae</taxon>
        <taxon>Chaetoceros</taxon>
    </lineage>
</organism>